<gene>
    <name evidence="2" type="ORF">H5410_060850</name>
</gene>
<evidence type="ECO:0000256" key="1">
    <source>
        <dbReference type="SAM" id="MobiDB-lite"/>
    </source>
</evidence>
<name>A0A9J5W789_SOLCO</name>
<comment type="caution">
    <text evidence="2">The sequence shown here is derived from an EMBL/GenBank/DDBJ whole genome shotgun (WGS) entry which is preliminary data.</text>
</comment>
<organism evidence="2 3">
    <name type="scientific">Solanum commersonii</name>
    <name type="common">Commerson's wild potato</name>
    <name type="synonym">Commerson's nightshade</name>
    <dbReference type="NCBI Taxonomy" id="4109"/>
    <lineage>
        <taxon>Eukaryota</taxon>
        <taxon>Viridiplantae</taxon>
        <taxon>Streptophyta</taxon>
        <taxon>Embryophyta</taxon>
        <taxon>Tracheophyta</taxon>
        <taxon>Spermatophyta</taxon>
        <taxon>Magnoliopsida</taxon>
        <taxon>eudicotyledons</taxon>
        <taxon>Gunneridae</taxon>
        <taxon>Pentapetalae</taxon>
        <taxon>asterids</taxon>
        <taxon>lamiids</taxon>
        <taxon>Solanales</taxon>
        <taxon>Solanaceae</taxon>
        <taxon>Solanoideae</taxon>
        <taxon>Solaneae</taxon>
        <taxon>Solanum</taxon>
    </lineage>
</organism>
<accession>A0A9J5W789</accession>
<dbReference type="EMBL" id="JACXVP010000012">
    <property type="protein sequence ID" value="KAG5571084.1"/>
    <property type="molecule type" value="Genomic_DNA"/>
</dbReference>
<feature type="region of interest" description="Disordered" evidence="1">
    <location>
        <begin position="1"/>
        <end position="28"/>
    </location>
</feature>
<reference evidence="2 3" key="1">
    <citation type="submission" date="2020-09" db="EMBL/GenBank/DDBJ databases">
        <title>De no assembly of potato wild relative species, Solanum commersonii.</title>
        <authorList>
            <person name="Cho K."/>
        </authorList>
    </citation>
    <scope>NUCLEOTIDE SEQUENCE [LARGE SCALE GENOMIC DNA]</scope>
    <source>
        <strain evidence="2">LZ3.2</strain>
        <tissue evidence="2">Leaf</tissue>
    </source>
</reference>
<feature type="compositionally biased region" description="Polar residues" evidence="1">
    <location>
        <begin position="1"/>
        <end position="10"/>
    </location>
</feature>
<proteinExistence type="predicted"/>
<evidence type="ECO:0000313" key="2">
    <source>
        <dbReference type="EMBL" id="KAG5571084.1"/>
    </source>
</evidence>
<dbReference type="AlphaFoldDB" id="A0A9J5W789"/>
<feature type="compositionally biased region" description="Pro residues" evidence="1">
    <location>
        <begin position="13"/>
        <end position="28"/>
    </location>
</feature>
<sequence length="145" mass="16154">MRLILSPQSRSRPIPPATSPVPSRPPVPVPVSLPALPSSYPDQSHRISVPSIRGGSFGIADTTSCIKVVIRYDLFYAFAGRLEAEVPGFRLYLVVGLNPLHLELNPPPPRPHPHPLWRTKAWSWRGSYFPFQRTSSPICDLVLLQ</sequence>
<evidence type="ECO:0000313" key="3">
    <source>
        <dbReference type="Proteomes" id="UP000824120"/>
    </source>
</evidence>
<keyword evidence="3" id="KW-1185">Reference proteome</keyword>
<protein>
    <submittedName>
        <fullName evidence="2">Uncharacterized protein</fullName>
    </submittedName>
</protein>
<dbReference type="Proteomes" id="UP000824120">
    <property type="component" value="Chromosome 12"/>
</dbReference>